<gene>
    <name evidence="3" type="ORF">SAMN02910406_02988</name>
</gene>
<dbReference type="InterPro" id="IPR002105">
    <property type="entry name" value="Dockerin_1_rpt"/>
</dbReference>
<dbReference type="GO" id="GO:0000272">
    <property type="term" value="P:polysaccharide catabolic process"/>
    <property type="evidence" value="ECO:0007669"/>
    <property type="project" value="InterPro"/>
</dbReference>
<dbReference type="Pfam" id="PF00404">
    <property type="entry name" value="Dockerin_1"/>
    <property type="match status" value="1"/>
</dbReference>
<dbReference type="EMBL" id="FOKQ01000032">
    <property type="protein sequence ID" value="SFD06020.1"/>
    <property type="molecule type" value="Genomic_DNA"/>
</dbReference>
<name>A0A1I1PJ39_RUMAL</name>
<reference evidence="3 4" key="1">
    <citation type="submission" date="2016-10" db="EMBL/GenBank/DDBJ databases">
        <authorList>
            <person name="de Groot N.N."/>
        </authorList>
    </citation>
    <scope>NUCLEOTIDE SEQUENCE [LARGE SCALE GENOMIC DNA]</scope>
    <source>
        <strain evidence="3 4">AR67</strain>
    </source>
</reference>
<dbReference type="AlphaFoldDB" id="A0A1I1PJ39"/>
<sequence>MNKVIVRKFTALAAAMMCISTAAVSAYASPVIVDETERTHSTVVLDKPVLVEETERQVYDVVEFLPGDVNGNGKVNVTDITLCVAHVKGIRLLDDISAADLNGDGVVDVTDINLLSAKVKGKG</sequence>
<dbReference type="SUPFAM" id="SSF63446">
    <property type="entry name" value="Type I dockerin domain"/>
    <property type="match status" value="1"/>
</dbReference>
<dbReference type="PROSITE" id="PS51766">
    <property type="entry name" value="DOCKERIN"/>
    <property type="match status" value="1"/>
</dbReference>
<dbReference type="Proteomes" id="UP000182192">
    <property type="component" value="Unassembled WGS sequence"/>
</dbReference>
<evidence type="ECO:0000256" key="1">
    <source>
        <dbReference type="SAM" id="SignalP"/>
    </source>
</evidence>
<organism evidence="3 4">
    <name type="scientific">Ruminococcus albus</name>
    <dbReference type="NCBI Taxonomy" id="1264"/>
    <lineage>
        <taxon>Bacteria</taxon>
        <taxon>Bacillati</taxon>
        <taxon>Bacillota</taxon>
        <taxon>Clostridia</taxon>
        <taxon>Eubacteriales</taxon>
        <taxon>Oscillospiraceae</taxon>
        <taxon>Ruminococcus</taxon>
    </lineage>
</organism>
<dbReference type="PROSITE" id="PS00018">
    <property type="entry name" value="EF_HAND_1"/>
    <property type="match status" value="2"/>
</dbReference>
<feature type="domain" description="Dockerin" evidence="2">
    <location>
        <begin position="62"/>
        <end position="123"/>
    </location>
</feature>
<dbReference type="GO" id="GO:0004553">
    <property type="term" value="F:hydrolase activity, hydrolyzing O-glycosyl compounds"/>
    <property type="evidence" value="ECO:0007669"/>
    <property type="project" value="InterPro"/>
</dbReference>
<evidence type="ECO:0000259" key="2">
    <source>
        <dbReference type="PROSITE" id="PS51766"/>
    </source>
</evidence>
<evidence type="ECO:0000313" key="3">
    <source>
        <dbReference type="EMBL" id="SFD06020.1"/>
    </source>
</evidence>
<proteinExistence type="predicted"/>
<dbReference type="Gene3D" id="1.10.1330.10">
    <property type="entry name" value="Dockerin domain"/>
    <property type="match status" value="1"/>
</dbReference>
<accession>A0A1I1PJ39</accession>
<dbReference type="CDD" id="cd14256">
    <property type="entry name" value="Dockerin_I"/>
    <property type="match status" value="1"/>
</dbReference>
<dbReference type="OrthoDB" id="1822572at2"/>
<feature type="chain" id="PRO_5010374624" description="Dockerin domain-containing protein" evidence="1">
    <location>
        <begin position="29"/>
        <end position="123"/>
    </location>
</feature>
<dbReference type="InterPro" id="IPR018247">
    <property type="entry name" value="EF_Hand_1_Ca_BS"/>
</dbReference>
<dbReference type="RefSeq" id="WP_074962785.1">
    <property type="nucleotide sequence ID" value="NZ_FOKQ01000032.1"/>
</dbReference>
<dbReference type="InterPro" id="IPR036439">
    <property type="entry name" value="Dockerin_dom_sf"/>
</dbReference>
<feature type="signal peptide" evidence="1">
    <location>
        <begin position="1"/>
        <end position="28"/>
    </location>
</feature>
<keyword evidence="1" id="KW-0732">Signal</keyword>
<evidence type="ECO:0000313" key="4">
    <source>
        <dbReference type="Proteomes" id="UP000182192"/>
    </source>
</evidence>
<protein>
    <recommendedName>
        <fullName evidence="2">Dockerin domain-containing protein</fullName>
    </recommendedName>
</protein>
<dbReference type="InterPro" id="IPR016134">
    <property type="entry name" value="Dockerin_dom"/>
</dbReference>